<feature type="transmembrane region" description="Helical" evidence="1">
    <location>
        <begin position="350"/>
        <end position="373"/>
    </location>
</feature>
<keyword evidence="3" id="KW-1185">Reference proteome</keyword>
<gene>
    <name evidence="2" type="ORF">U732_2927</name>
</gene>
<dbReference type="STRING" id="29341.RSJ17_08335"/>
<keyword evidence="1" id="KW-0472">Membrane</keyword>
<feature type="transmembrane region" description="Helical" evidence="1">
    <location>
        <begin position="311"/>
        <end position="330"/>
    </location>
</feature>
<keyword evidence="1" id="KW-0812">Transmembrane</keyword>
<dbReference type="EMBL" id="AYSO01000014">
    <property type="protein sequence ID" value="KIE47667.1"/>
    <property type="molecule type" value="Genomic_DNA"/>
</dbReference>
<dbReference type="Proteomes" id="UP000031366">
    <property type="component" value="Unassembled WGS sequence"/>
</dbReference>
<reference evidence="2 3" key="1">
    <citation type="journal article" date="2015" name="Infect. Genet. Evol.">
        <title>Genomic sequences of six botulinum neurotoxin-producing strains representing three clostridial species illustrate the mobility and diversity of botulinum neurotoxin genes.</title>
        <authorList>
            <person name="Smith T.J."/>
            <person name="Hill K.K."/>
            <person name="Xie G."/>
            <person name="Foley B.T."/>
            <person name="Williamson C.H."/>
            <person name="Foster J.T."/>
            <person name="Johnson S.L."/>
            <person name="Chertkov O."/>
            <person name="Teshima H."/>
            <person name="Gibbons H.S."/>
            <person name="Johnsky L.A."/>
            <person name="Karavis M.A."/>
            <person name="Smith L.A."/>
        </authorList>
    </citation>
    <scope>NUCLEOTIDE SEQUENCE [LARGE SCALE GENOMIC DNA]</scope>
    <source>
        <strain evidence="2 3">CDC 2741</strain>
    </source>
</reference>
<evidence type="ECO:0000313" key="3">
    <source>
        <dbReference type="Proteomes" id="UP000031366"/>
    </source>
</evidence>
<feature type="transmembrane region" description="Helical" evidence="1">
    <location>
        <begin position="380"/>
        <end position="399"/>
    </location>
</feature>
<dbReference type="AlphaFoldDB" id="A0A0C1R2F8"/>
<organism evidence="2 3">
    <name type="scientific">Clostridium argentinense CDC 2741</name>
    <dbReference type="NCBI Taxonomy" id="1418104"/>
    <lineage>
        <taxon>Bacteria</taxon>
        <taxon>Bacillati</taxon>
        <taxon>Bacillota</taxon>
        <taxon>Clostridia</taxon>
        <taxon>Eubacteriales</taxon>
        <taxon>Clostridiaceae</taxon>
        <taxon>Clostridium</taxon>
    </lineage>
</organism>
<accession>A0A0C1R2F8</accession>
<feature type="transmembrane region" description="Helical" evidence="1">
    <location>
        <begin position="405"/>
        <end position="429"/>
    </location>
</feature>
<evidence type="ECO:0000256" key="1">
    <source>
        <dbReference type="SAM" id="Phobius"/>
    </source>
</evidence>
<protein>
    <submittedName>
        <fullName evidence="2">Putative membrane protein</fullName>
    </submittedName>
</protein>
<keyword evidence="1" id="KW-1133">Transmembrane helix</keyword>
<name>A0A0C1R2F8_9CLOT</name>
<comment type="caution">
    <text evidence="2">The sequence shown here is derived from an EMBL/GenBank/DDBJ whole genome shotgun (WGS) entry which is preliminary data.</text>
</comment>
<sequence length="721" mass="77404">MATVSTSLKMFDEMTKPLQQITQALNLTISAMDSLSSSSSRDIGITNTLNAARHSTNRASAALHQLAISQNEAANEQENLNDSIDKSSNFIEKLTEKLRDKFESFKEEYLTIEKAFDLTIGGAARLEQQINTVSSALGNKGAGKQFFKGLTDHANQSAYSLEEFTGISMEFMKVTKDTDKLMNLNKSAEKLSLVDPTQGLEGSASAIKEALAGDYGALMDNFGLEGADQEFLESSSGIDDFINKFDEILNAKGATEQALEEVNNSAIAQLDNLKSNIQTSFAEAGYGALEILKPILSTLNEAFQQGRFQPFFDVISNGLLIISTIAKGVADVFGWIGEVVSNNWEFIGPLVWGIVAALIAYNIAMGIAWLATIKTTIAKGIHAIASGIETFAIVALIIAQDGLNAALAACPITWIIIAIIMLIAVFYAVVGAINHFAGTSLSATGMIAGAFMTVLAFIGNLFVGVINFVIQMGVVLWNNILTFAEFFANIFNDPIGSIVRLFGGMADSILGILEGIASAIDAVFGSNLAEAVNGWRGGLKGLVKDLVGEAEIKFDRKDANALKLDRFEYGEAFDLGDKFGRNIEDKFDIGNLFDSIGKVPYGPPEPPTNIMDNLNNNKVGNSEGGGGLGSPGNLGDLGKGITGANDHLKNIDDKMDVSNEHLEMMRDLAEQESVQNFVTLTPTVQVTTGDIKEEADINTIISRIETYMENELVNSAEGVYA</sequence>
<feature type="transmembrane region" description="Helical" evidence="1">
    <location>
        <begin position="441"/>
        <end position="462"/>
    </location>
</feature>
<proteinExistence type="predicted"/>
<dbReference type="RefSeq" id="WP_039631263.1">
    <property type="nucleotide sequence ID" value="NZ_AYSO01000014.1"/>
</dbReference>
<evidence type="ECO:0000313" key="2">
    <source>
        <dbReference type="EMBL" id="KIE47667.1"/>
    </source>
</evidence>
<dbReference type="OrthoDB" id="1677957at2"/>